<dbReference type="PROSITE" id="PS00455">
    <property type="entry name" value="AMP_BINDING"/>
    <property type="match status" value="1"/>
</dbReference>
<comment type="similarity">
    <text evidence="1">Belongs to the ATP-dependent AMP-binding enzyme family.</text>
</comment>
<dbReference type="InterPro" id="IPR025110">
    <property type="entry name" value="AMP-bd_C"/>
</dbReference>
<evidence type="ECO:0000313" key="5">
    <source>
        <dbReference type="EMBL" id="TFZ08818.1"/>
    </source>
</evidence>
<dbReference type="Pfam" id="PF13193">
    <property type="entry name" value="AMP-binding_C"/>
    <property type="match status" value="1"/>
</dbReference>
<evidence type="ECO:0000259" key="3">
    <source>
        <dbReference type="Pfam" id="PF00501"/>
    </source>
</evidence>
<dbReference type="GO" id="GO:0016878">
    <property type="term" value="F:acid-thiol ligase activity"/>
    <property type="evidence" value="ECO:0007669"/>
    <property type="project" value="UniProtKB-ARBA"/>
</dbReference>
<protein>
    <submittedName>
        <fullName evidence="5">Long-chain fatty acid--CoA ligase</fullName>
    </submittedName>
</protein>
<gene>
    <name evidence="5" type="ORF">EZ216_06660</name>
</gene>
<dbReference type="InterPro" id="IPR000873">
    <property type="entry name" value="AMP-dep_synth/lig_dom"/>
</dbReference>
<dbReference type="OrthoDB" id="9047442at2"/>
<dbReference type="Gene3D" id="3.30.300.30">
    <property type="match status" value="1"/>
</dbReference>
<comment type="caution">
    <text evidence="5">The sequence shown here is derived from an EMBL/GenBank/DDBJ whole genome shotgun (WGS) entry which is preliminary data.</text>
</comment>
<dbReference type="Gene3D" id="3.40.50.12780">
    <property type="entry name" value="N-terminal domain of ligase-like"/>
    <property type="match status" value="1"/>
</dbReference>
<organism evidence="5 6">
    <name type="scientific">Ramlibacter humi</name>
    <dbReference type="NCBI Taxonomy" id="2530451"/>
    <lineage>
        <taxon>Bacteria</taxon>
        <taxon>Pseudomonadati</taxon>
        <taxon>Pseudomonadota</taxon>
        <taxon>Betaproteobacteria</taxon>
        <taxon>Burkholderiales</taxon>
        <taxon>Comamonadaceae</taxon>
        <taxon>Ramlibacter</taxon>
    </lineage>
</organism>
<feature type="domain" description="AMP-dependent synthetase/ligase" evidence="3">
    <location>
        <begin position="15"/>
        <end position="364"/>
    </location>
</feature>
<evidence type="ECO:0000313" key="6">
    <source>
        <dbReference type="Proteomes" id="UP000297839"/>
    </source>
</evidence>
<feature type="domain" description="AMP-binding enzyme C-terminal" evidence="4">
    <location>
        <begin position="414"/>
        <end position="491"/>
    </location>
</feature>
<dbReference type="EMBL" id="SMLK01000001">
    <property type="protein sequence ID" value="TFZ08818.1"/>
    <property type="molecule type" value="Genomic_DNA"/>
</dbReference>
<dbReference type="InterPro" id="IPR050237">
    <property type="entry name" value="ATP-dep_AMP-bd_enzyme"/>
</dbReference>
<dbReference type="AlphaFoldDB" id="A0A4Z0CE04"/>
<keyword evidence="2 5" id="KW-0436">Ligase</keyword>
<dbReference type="InterPro" id="IPR045851">
    <property type="entry name" value="AMP-bd_C_sf"/>
</dbReference>
<proteinExistence type="inferred from homology"/>
<accession>A0A4Z0CE04</accession>
<dbReference type="InterPro" id="IPR020845">
    <property type="entry name" value="AMP-binding_CS"/>
</dbReference>
<dbReference type="Pfam" id="PF00501">
    <property type="entry name" value="AMP-binding"/>
    <property type="match status" value="1"/>
</dbReference>
<dbReference type="InterPro" id="IPR042099">
    <property type="entry name" value="ANL_N_sf"/>
</dbReference>
<dbReference type="SUPFAM" id="SSF56801">
    <property type="entry name" value="Acetyl-CoA synthetase-like"/>
    <property type="match status" value="1"/>
</dbReference>
<dbReference type="FunFam" id="3.30.300.30:FF:000008">
    <property type="entry name" value="2,3-dihydroxybenzoate-AMP ligase"/>
    <property type="match status" value="1"/>
</dbReference>
<reference evidence="5 6" key="1">
    <citation type="submission" date="2019-03" db="EMBL/GenBank/DDBJ databases">
        <title>Ramlibacter sp. 18x22-1, whole genome shotgun sequence.</title>
        <authorList>
            <person name="Zhang X."/>
            <person name="Feng G."/>
            <person name="Zhu H."/>
        </authorList>
    </citation>
    <scope>NUCLEOTIDE SEQUENCE [LARGE SCALE GENOMIC DNA]</scope>
    <source>
        <strain evidence="5 6">18x22-1</strain>
    </source>
</reference>
<dbReference type="RefSeq" id="WP_135248905.1">
    <property type="nucleotide sequence ID" value="NZ_SMLK01000001.1"/>
</dbReference>
<sequence>MNVGGALTLPEVFLQRARGQPEAVALRGPQETLTYSQLAHRVSRLAGALRAMGLKRGDRIAAWSENRLEYVELELAAAWLGLIVACLNWRLSAQEQRHCIQLVSPSACFVSPRYAAALAALEMQLPNVRTFGADFDGWRDAAAPIEPDAKVQPEDGLVILYTSGTTGLPKGALVSQRAMLARAMVFAADYGIGGEDAFIAWSPLFHMAATDHSLATLLLGGEVVVCDGLDLPRICETLRRRPVGWLLAMPGMVDTLAHALENAGGPLQRVRMVGAMADLVPPTEIARLSGLVKAPYLNTFGSTETGLPPASGSLLPAGERPTSMSKRQSSWCLLKLVDDQDREVEDGRPGEMAMRGPTLFSGYWGNDAANAQAFRGGWFHMGDVFVRRPDGRLDFVDRLKYLIKSGGENIYPAEIERVLLSHPSVHDAAIVRRADARWGEIPVAFIVMRDGTALDADAMLAFCRERLASYKLPREFRVIAAKDLPRNSTGKILRHELEKRL</sequence>
<keyword evidence="6" id="KW-1185">Reference proteome</keyword>
<name>A0A4Z0CE04_9BURK</name>
<evidence type="ECO:0000256" key="1">
    <source>
        <dbReference type="ARBA" id="ARBA00006432"/>
    </source>
</evidence>
<dbReference type="Proteomes" id="UP000297839">
    <property type="component" value="Unassembled WGS sequence"/>
</dbReference>
<evidence type="ECO:0000259" key="4">
    <source>
        <dbReference type="Pfam" id="PF13193"/>
    </source>
</evidence>
<evidence type="ECO:0000256" key="2">
    <source>
        <dbReference type="ARBA" id="ARBA00022598"/>
    </source>
</evidence>
<dbReference type="PANTHER" id="PTHR43767:SF1">
    <property type="entry name" value="NONRIBOSOMAL PEPTIDE SYNTHASE PES1 (EUROFUNG)-RELATED"/>
    <property type="match status" value="1"/>
</dbReference>
<dbReference type="PANTHER" id="PTHR43767">
    <property type="entry name" value="LONG-CHAIN-FATTY-ACID--COA LIGASE"/>
    <property type="match status" value="1"/>
</dbReference>